<evidence type="ECO:0000313" key="3">
    <source>
        <dbReference type="Proteomes" id="UP000176244"/>
    </source>
</evidence>
<dbReference type="Proteomes" id="UP000176244">
    <property type="component" value="Unassembled WGS sequence"/>
</dbReference>
<reference evidence="2 3" key="1">
    <citation type="submission" date="2015-09" db="EMBL/GenBank/DDBJ databases">
        <title>Genome sequence of Acetobacterium wieringae DSM 1911.</title>
        <authorList>
            <person name="Poehlein A."/>
            <person name="Bengelsdorf F.R."/>
            <person name="Schiel-Bengelsdorf B."/>
            <person name="Duerre P."/>
            <person name="Daniel R."/>
        </authorList>
    </citation>
    <scope>NUCLEOTIDE SEQUENCE [LARGE SCALE GENOMIC DNA]</scope>
    <source>
        <strain evidence="2 3">DSM 1911</strain>
    </source>
</reference>
<feature type="region of interest" description="Disordered" evidence="1">
    <location>
        <begin position="207"/>
        <end position="229"/>
    </location>
</feature>
<sequence>MKKFIDPQKSLEIVSNSLQKTYDAGKKATENIQKGAKFLSDKTVNDSYLRRLKKYSPIFPEFYCSPDFNTPNIIMIVDDAVRRGIDVCEGSIGWLGKENDIEILYLYDNAIEKSGLQFIPMVTCDAVYCVDSFDSNRFIKADYVFTRAHEERIAELKHIAFSLGAKRCSIEISESNMESNLKNKEKKFSEEVNFVDQGVSTAEKFEQNMSKKESSHRRGKTEIQFEGSNSPKRPELKWFAHDGNIKRLIEMRFENNNAIKSETLEIAGSSLTTMSEKAAYAMDMAVKKAGAKGKVKGSADISSQVAKESHSKLIFRIEF</sequence>
<proteinExistence type="predicted"/>
<dbReference type="OrthoDB" id="1779612at2"/>
<organism evidence="2 3">
    <name type="scientific">Acetobacterium wieringae</name>
    <dbReference type="NCBI Taxonomy" id="52694"/>
    <lineage>
        <taxon>Bacteria</taxon>
        <taxon>Bacillati</taxon>
        <taxon>Bacillota</taxon>
        <taxon>Clostridia</taxon>
        <taxon>Eubacteriales</taxon>
        <taxon>Eubacteriaceae</taxon>
        <taxon>Acetobacterium</taxon>
    </lineage>
</organism>
<dbReference type="RefSeq" id="WP_070370474.1">
    <property type="nucleotide sequence ID" value="NZ_LKEU01000023.1"/>
</dbReference>
<dbReference type="AlphaFoldDB" id="A0A1F2PJ83"/>
<accession>A0A1F2PJ83</accession>
<name>A0A1F2PJ83_9FIRM</name>
<evidence type="ECO:0000256" key="1">
    <source>
        <dbReference type="SAM" id="MobiDB-lite"/>
    </source>
</evidence>
<protein>
    <submittedName>
        <fullName evidence="2">Uncharacterized protein</fullName>
    </submittedName>
</protein>
<dbReference type="EMBL" id="LKEU01000023">
    <property type="protein sequence ID" value="OFV71409.1"/>
    <property type="molecule type" value="Genomic_DNA"/>
</dbReference>
<comment type="caution">
    <text evidence="2">The sequence shown here is derived from an EMBL/GenBank/DDBJ whole genome shotgun (WGS) entry which is preliminary data.</text>
</comment>
<dbReference type="STRING" id="52694.ACWI_11380"/>
<evidence type="ECO:0000313" key="2">
    <source>
        <dbReference type="EMBL" id="OFV71409.1"/>
    </source>
</evidence>
<gene>
    <name evidence="2" type="ORF">ACWI_11380</name>
</gene>